<dbReference type="NCBIfam" id="TIGR01965">
    <property type="entry name" value="VCBS_repeat"/>
    <property type="match status" value="2"/>
</dbReference>
<organism evidence="2 3">
    <name type="scientific">Ramlibacter terrae</name>
    <dbReference type="NCBI Taxonomy" id="2732511"/>
    <lineage>
        <taxon>Bacteria</taxon>
        <taxon>Pseudomonadati</taxon>
        <taxon>Pseudomonadota</taxon>
        <taxon>Betaproteobacteria</taxon>
        <taxon>Burkholderiales</taxon>
        <taxon>Comamonadaceae</taxon>
        <taxon>Ramlibacter</taxon>
    </lineage>
</organism>
<evidence type="ECO:0000313" key="3">
    <source>
        <dbReference type="Proteomes" id="UP000500826"/>
    </source>
</evidence>
<feature type="region of interest" description="Disordered" evidence="1">
    <location>
        <begin position="1"/>
        <end position="27"/>
    </location>
</feature>
<reference evidence="2 3" key="1">
    <citation type="submission" date="2020-05" db="EMBL/GenBank/DDBJ databases">
        <title>Ramlibacter rhizophilus sp. nov., isolated from rhizosphere soil of national flower Mugunghwa from South Korea.</title>
        <authorList>
            <person name="Zheng-Fei Y."/>
            <person name="Huan T."/>
        </authorList>
    </citation>
    <scope>NUCLEOTIDE SEQUENCE [LARGE SCALE GENOMIC DNA]</scope>
    <source>
        <strain evidence="2 3">H242</strain>
    </source>
</reference>
<name>A0ABX6P8M3_9BURK</name>
<dbReference type="EMBL" id="CP053418">
    <property type="protein sequence ID" value="QJW85718.1"/>
    <property type="molecule type" value="Genomic_DNA"/>
</dbReference>
<gene>
    <name evidence="2" type="ORF">HK414_03015</name>
</gene>
<evidence type="ECO:0000256" key="1">
    <source>
        <dbReference type="SAM" id="MobiDB-lite"/>
    </source>
</evidence>
<accession>A0ABX6P8M3</accession>
<dbReference type="Pfam" id="PF17963">
    <property type="entry name" value="Big_9"/>
    <property type="match status" value="13"/>
</dbReference>
<sequence length="1261" mass="126710">MDVHAGRRLPRRRQLHGHRHRRRRQRRHPVISLAVTAVADIVADTASVNEDASVTTNLLANDSFEGAETITAVTQGTHGTVTIVDPALGTVLYTPDANWHGTDTYTYTVTSGGVSETATVTVTVAQVNDPATFGGATSGSGNEDDAAITGTLTAADAIDGMTTPAFTVTGAAAHGTATINAATGAWSYTPAADYNGTDSFTVRVTDNDGNFATQVITLNVASVADIAADTASVNEDGSVTSNLLANDSFEGAETITAVTQGANGTVSIVDGAAGTVLYTPNANFHGTDTYTYTVTSGGVTETATVTVTVAQVDDPATFGGATSGTGNEDAAAITGTLTAADAIDGMTTPAFTVVGAAAHGSATINAATGAWSYTPAADYNGPDSFTVRVTDNNGNTATQVISLTVTAVADIVADTATVNEDANVTTNLLANDSFEGAETITSVTQGTNGTVTILDPVLGTVRYTPNANFHGTDTYTYTVTSGGVSETATVTVTVAQVDDPATFGGATSGSGSEDAVAITGTLTATDAIDGMTTPAFTVTGAAAHGTATINATTGAWSYTPAADYNGPDSFTVRVTDNNGNTATRVISLTVTAVADIVADTASVNEDSSVTTNLLTNDSFEGAETITAVTQGTNGTVTIVNAALGTVLYTPNADFHGTDTYTYTVTSGGVTETATVTVTVAQVDDPATFGGATTGTGSEDGAAITGTLTASDAIDGMTTPAFTVIGNGAHGSATINASTGVWSYTPVADYNGPDSFTVRVTDNNGNTATRVISLTVTAVADIVADTATVNEDSNVTTNLLANDTFEGAETITAVTQGANGTVTILDPVLGTVRYTPNANFHGTDTYTYTVTSGGVSETATVTVTVAQVDDPATFGGATTGTGNEDAATITGTLTASDAIDGMTTPAFTVTGAAAHGTATINATTGAWSYTPVADYNGADSFTVRVTDNNGNTATQVITLTVTAAADIVADTASVNEDSSVTTNLLTNDSFEGAETITAVTQGTNGTVTIVNAALGTVLYTPNANFHGTDTYTYTVTSGGVTETATVTVTVNQVDDPATFGGATTGSGSEDGAAITGTLTASDAIDGMTTPAFTVIGNGAHGSATINASTGVWSYTPVADYNGADSFTVRVTDNNGNTATQVISLSVTAVADIVADTASVNEDANVTTNLLANDTFEGAETITAVTQGTNGTVTILDPVLGTVRYTPNANFHGTDTYTYTVTSGGVSETATVTVTVARSTTPPPSAAPRAAAAMKTLPRSRAR</sequence>
<keyword evidence="3" id="KW-1185">Reference proteome</keyword>
<dbReference type="InterPro" id="IPR015919">
    <property type="entry name" value="Cadherin-like_sf"/>
</dbReference>
<feature type="region of interest" description="Disordered" evidence="1">
    <location>
        <begin position="1236"/>
        <end position="1261"/>
    </location>
</feature>
<protein>
    <submittedName>
        <fullName evidence="2">Tandem-95 repeat protein</fullName>
    </submittedName>
</protein>
<reference evidence="2 3" key="2">
    <citation type="submission" date="2020-05" db="EMBL/GenBank/DDBJ databases">
        <authorList>
            <person name="Khan S.A."/>
            <person name="Jeon C.O."/>
            <person name="Chun B.H."/>
        </authorList>
    </citation>
    <scope>NUCLEOTIDE SEQUENCE [LARGE SCALE GENOMIC DNA]</scope>
    <source>
        <strain evidence="2 3">H242</strain>
    </source>
</reference>
<dbReference type="Proteomes" id="UP000500826">
    <property type="component" value="Chromosome"/>
</dbReference>
<dbReference type="SUPFAM" id="SSF49313">
    <property type="entry name" value="Cadherin-like"/>
    <property type="match status" value="4"/>
</dbReference>
<proteinExistence type="predicted"/>
<dbReference type="Gene3D" id="2.60.40.3440">
    <property type="match status" value="13"/>
</dbReference>
<dbReference type="InterPro" id="IPR010221">
    <property type="entry name" value="VCBS_dom"/>
</dbReference>
<dbReference type="NCBIfam" id="NF012211">
    <property type="entry name" value="tand_rpt_95"/>
    <property type="match status" value="13"/>
</dbReference>
<evidence type="ECO:0000313" key="2">
    <source>
        <dbReference type="EMBL" id="QJW85718.1"/>
    </source>
</evidence>